<keyword evidence="2" id="KW-1185">Reference proteome</keyword>
<dbReference type="InterPro" id="IPR023393">
    <property type="entry name" value="START-like_dom_sf"/>
</dbReference>
<dbReference type="EMBL" id="ANHZ02000024">
    <property type="protein sequence ID" value="EME35675.1"/>
    <property type="molecule type" value="Genomic_DNA"/>
</dbReference>
<name>M2YB21_9MICC</name>
<evidence type="ECO:0008006" key="3">
    <source>
        <dbReference type="Google" id="ProtNLM"/>
    </source>
</evidence>
<gene>
    <name evidence="1" type="ORF">C884_01402</name>
</gene>
<dbReference type="SUPFAM" id="SSF55961">
    <property type="entry name" value="Bet v1-like"/>
    <property type="match status" value="1"/>
</dbReference>
<proteinExistence type="predicted"/>
<dbReference type="STRING" id="71999.KPaMU14_00760"/>
<reference evidence="1 2" key="1">
    <citation type="journal article" date="2014" name="Genome Announc.">
        <title>Draft Genome Sequence of Kocuria palustris PEL.</title>
        <authorList>
            <person name="Sharma G."/>
            <person name="Khatri I."/>
            <person name="Subramanian S."/>
        </authorList>
    </citation>
    <scope>NUCLEOTIDE SEQUENCE [LARGE SCALE GENOMIC DNA]</scope>
    <source>
        <strain evidence="1 2">PEL</strain>
    </source>
</reference>
<sequence>MSESTIQDLHAEDGIALRAAIDAPIETVWSFLRDPANHARIDGSQMVRAAVGQEPLEHVGQVFVMEMLWTDGTTQYRTENHVTRYDLEHRLEWLVADEGQEPQGWAWGWILRSTPEDTTEVVNYCDWSRASEQTRQAKGFPVVEKEKIEATLHRLADELS</sequence>
<accession>M2YB21</accession>
<dbReference type="AlphaFoldDB" id="M2YB21"/>
<organism evidence="1 2">
    <name type="scientific">Kocuria palustris PEL</name>
    <dbReference type="NCBI Taxonomy" id="1236550"/>
    <lineage>
        <taxon>Bacteria</taxon>
        <taxon>Bacillati</taxon>
        <taxon>Actinomycetota</taxon>
        <taxon>Actinomycetes</taxon>
        <taxon>Micrococcales</taxon>
        <taxon>Micrococcaceae</taxon>
        <taxon>Kocuria</taxon>
    </lineage>
</organism>
<evidence type="ECO:0000313" key="1">
    <source>
        <dbReference type="EMBL" id="EME35675.1"/>
    </source>
</evidence>
<protein>
    <recommendedName>
        <fullName evidence="3">Polyketide cyclase</fullName>
    </recommendedName>
</protein>
<comment type="caution">
    <text evidence="1">The sequence shown here is derived from an EMBL/GenBank/DDBJ whole genome shotgun (WGS) entry which is preliminary data.</text>
</comment>
<dbReference type="Gene3D" id="3.30.530.20">
    <property type="match status" value="1"/>
</dbReference>
<dbReference type="RefSeq" id="WP_006215628.1">
    <property type="nucleotide sequence ID" value="NZ_ANHZ02000024.1"/>
</dbReference>
<evidence type="ECO:0000313" key="2">
    <source>
        <dbReference type="Proteomes" id="UP000009877"/>
    </source>
</evidence>
<dbReference type="Proteomes" id="UP000009877">
    <property type="component" value="Unassembled WGS sequence"/>
</dbReference>